<dbReference type="Gene3D" id="1.10.357.10">
    <property type="entry name" value="Tetracycline Repressor, domain 2"/>
    <property type="match status" value="1"/>
</dbReference>
<evidence type="ECO:0000256" key="4">
    <source>
        <dbReference type="PROSITE-ProRule" id="PRU00335"/>
    </source>
</evidence>
<dbReference type="InterPro" id="IPR054156">
    <property type="entry name" value="YxaF_TetR_C"/>
</dbReference>
<evidence type="ECO:0000259" key="5">
    <source>
        <dbReference type="PROSITE" id="PS50977"/>
    </source>
</evidence>
<sequence>MNEKESTKDKIIKTASRLFQMQGYHATGLNQIIKESGSPKGSLYYYFPDGKEQLALESLQVTAKFVLDQIVDGLQKSSEPVMAIQNLINDMAERFEKEGCKGGVPVASIALETSLISEPLRNACQLAYFSFQDAFTQKLISSGLEENRAIELGIAINSMVEGAFLLSFTMGNSQPLRMVAKQIPVLLK</sequence>
<dbReference type="InterPro" id="IPR036271">
    <property type="entry name" value="Tet_transcr_reg_TetR-rel_C_sf"/>
</dbReference>
<evidence type="ECO:0000313" key="6">
    <source>
        <dbReference type="EMBL" id="SOC24638.1"/>
    </source>
</evidence>
<dbReference type="SUPFAM" id="SSF48498">
    <property type="entry name" value="Tetracyclin repressor-like, C-terminal domain"/>
    <property type="match status" value="1"/>
</dbReference>
<dbReference type="PANTHER" id="PTHR47506">
    <property type="entry name" value="TRANSCRIPTIONAL REGULATORY PROTEIN"/>
    <property type="match status" value="1"/>
</dbReference>
<dbReference type="Pfam" id="PF21993">
    <property type="entry name" value="TetR_C_13_2"/>
    <property type="match status" value="1"/>
</dbReference>
<keyword evidence="7" id="KW-1185">Reference proteome</keyword>
<evidence type="ECO:0000313" key="7">
    <source>
        <dbReference type="Proteomes" id="UP000219636"/>
    </source>
</evidence>
<evidence type="ECO:0000256" key="3">
    <source>
        <dbReference type="ARBA" id="ARBA00023163"/>
    </source>
</evidence>
<proteinExistence type="predicted"/>
<gene>
    <name evidence="6" type="ORF">SAMN05880501_11770</name>
</gene>
<keyword evidence="1" id="KW-0805">Transcription regulation</keyword>
<dbReference type="OrthoDB" id="9810023at2"/>
<dbReference type="InterPro" id="IPR009057">
    <property type="entry name" value="Homeodomain-like_sf"/>
</dbReference>
<dbReference type="SUPFAM" id="SSF46689">
    <property type="entry name" value="Homeodomain-like"/>
    <property type="match status" value="1"/>
</dbReference>
<name>A0A285TP31_9BACL</name>
<keyword evidence="3" id="KW-0804">Transcription</keyword>
<reference evidence="7" key="1">
    <citation type="submission" date="2017-08" db="EMBL/GenBank/DDBJ databases">
        <authorList>
            <person name="Varghese N."/>
            <person name="Submissions S."/>
        </authorList>
    </citation>
    <scope>NUCLEOTIDE SEQUENCE [LARGE SCALE GENOMIC DNA]</scope>
    <source>
        <strain evidence="7">JC22</strain>
    </source>
</reference>
<evidence type="ECO:0000256" key="1">
    <source>
        <dbReference type="ARBA" id="ARBA00023015"/>
    </source>
</evidence>
<dbReference type="Pfam" id="PF00440">
    <property type="entry name" value="TetR_N"/>
    <property type="match status" value="1"/>
</dbReference>
<feature type="DNA-binding region" description="H-T-H motif" evidence="4">
    <location>
        <begin position="28"/>
        <end position="47"/>
    </location>
</feature>
<dbReference type="PROSITE" id="PS50977">
    <property type="entry name" value="HTH_TETR_2"/>
    <property type="match status" value="1"/>
</dbReference>
<dbReference type="EMBL" id="OBMQ01000017">
    <property type="protein sequence ID" value="SOC24638.1"/>
    <property type="molecule type" value="Genomic_DNA"/>
</dbReference>
<dbReference type="PANTHER" id="PTHR47506:SF3">
    <property type="entry name" value="HTH-TYPE TRANSCRIPTIONAL REGULATOR LMRA"/>
    <property type="match status" value="1"/>
</dbReference>
<organism evidence="6 7">
    <name type="scientific">Ureibacillus xyleni</name>
    <dbReference type="NCBI Taxonomy" id="614648"/>
    <lineage>
        <taxon>Bacteria</taxon>
        <taxon>Bacillati</taxon>
        <taxon>Bacillota</taxon>
        <taxon>Bacilli</taxon>
        <taxon>Bacillales</taxon>
        <taxon>Caryophanaceae</taxon>
        <taxon>Ureibacillus</taxon>
    </lineage>
</organism>
<dbReference type="Proteomes" id="UP000219636">
    <property type="component" value="Unassembled WGS sequence"/>
</dbReference>
<dbReference type="RefSeq" id="WP_097075094.1">
    <property type="nucleotide sequence ID" value="NZ_OBMQ01000017.1"/>
</dbReference>
<dbReference type="PRINTS" id="PR00455">
    <property type="entry name" value="HTHTETR"/>
</dbReference>
<protein>
    <submittedName>
        <fullName evidence="6">TetR family transcriptional regulator</fullName>
    </submittedName>
</protein>
<dbReference type="GO" id="GO:0003677">
    <property type="term" value="F:DNA binding"/>
    <property type="evidence" value="ECO:0007669"/>
    <property type="project" value="UniProtKB-UniRule"/>
</dbReference>
<feature type="domain" description="HTH tetR-type" evidence="5">
    <location>
        <begin position="5"/>
        <end position="65"/>
    </location>
</feature>
<dbReference type="InterPro" id="IPR001647">
    <property type="entry name" value="HTH_TetR"/>
</dbReference>
<accession>A0A285TP31</accession>
<keyword evidence="2 4" id="KW-0238">DNA-binding</keyword>
<evidence type="ECO:0000256" key="2">
    <source>
        <dbReference type="ARBA" id="ARBA00023125"/>
    </source>
</evidence>
<dbReference type="AlphaFoldDB" id="A0A285TP31"/>